<name>A0A1H3FVK1_9GAMM</name>
<proteinExistence type="predicted"/>
<sequence>MDILHQISTQIAALNSGEKWQLSAQDLFISHADFHSLSIYISREAKKGQFSVSSSALLGSWVGSTAVTITKH</sequence>
<evidence type="ECO:0000313" key="2">
    <source>
        <dbReference type="Proteomes" id="UP000199035"/>
    </source>
</evidence>
<accession>A0A1H3FVK1</accession>
<reference evidence="2" key="1">
    <citation type="submission" date="2016-10" db="EMBL/GenBank/DDBJ databases">
        <authorList>
            <person name="Varghese N."/>
            <person name="Submissions S."/>
        </authorList>
    </citation>
    <scope>NUCLEOTIDE SEQUENCE [LARGE SCALE GENOMIC DNA]</scope>
    <source>
        <strain evidence="2">ANC 5109</strain>
    </source>
</reference>
<dbReference type="EMBL" id="FNPK01000001">
    <property type="protein sequence ID" value="SDX94991.1"/>
    <property type="molecule type" value="Genomic_DNA"/>
</dbReference>
<evidence type="ECO:0000313" key="1">
    <source>
        <dbReference type="EMBL" id="SDX94991.1"/>
    </source>
</evidence>
<protein>
    <submittedName>
        <fullName evidence="1">Uncharacterized protein</fullName>
    </submittedName>
</protein>
<dbReference type="AlphaFoldDB" id="A0A1H3FVK1"/>
<organism evidence="1 2">
    <name type="scientific">Acinetobacter kyonggiensis</name>
    <dbReference type="NCBI Taxonomy" id="595670"/>
    <lineage>
        <taxon>Bacteria</taxon>
        <taxon>Pseudomonadati</taxon>
        <taxon>Pseudomonadota</taxon>
        <taxon>Gammaproteobacteria</taxon>
        <taxon>Moraxellales</taxon>
        <taxon>Moraxellaceae</taxon>
        <taxon>Acinetobacter</taxon>
    </lineage>
</organism>
<keyword evidence="2" id="KW-1185">Reference proteome</keyword>
<dbReference type="Proteomes" id="UP000199035">
    <property type="component" value="Unassembled WGS sequence"/>
</dbReference>
<dbReference type="STRING" id="595670.SAMN05421643_101332"/>
<dbReference type="RefSeq" id="WP_092687051.1">
    <property type="nucleotide sequence ID" value="NZ_FNPK01000001.1"/>
</dbReference>
<gene>
    <name evidence="1" type="ORF">SAMN05421643_101332</name>
</gene>